<dbReference type="Proteomes" id="UP000198327">
    <property type="component" value="Unassembled WGS sequence"/>
</dbReference>
<protein>
    <submittedName>
        <fullName evidence="1">Uncharacterized protein</fullName>
    </submittedName>
</protein>
<keyword evidence="2" id="KW-1185">Reference proteome</keyword>
<reference evidence="2" key="1">
    <citation type="submission" date="2017-06" db="EMBL/GenBank/DDBJ databases">
        <authorList>
            <person name="Varghese N."/>
            <person name="Submissions S."/>
        </authorList>
    </citation>
    <scope>NUCLEOTIDE SEQUENCE [LARGE SCALE GENOMIC DNA]</scope>
    <source>
        <strain evidence="2">JCM 23211</strain>
    </source>
</reference>
<evidence type="ECO:0000313" key="2">
    <source>
        <dbReference type="Proteomes" id="UP000198327"/>
    </source>
</evidence>
<dbReference type="AlphaFoldDB" id="A0A239KRB8"/>
<evidence type="ECO:0000313" key="1">
    <source>
        <dbReference type="EMBL" id="SNT20721.1"/>
    </source>
</evidence>
<name>A0A239KRB8_9NOCA</name>
<sequence>MTLVLIFLMVLAVMHLAVVRGFAPDTHAEVSQFGDYRF</sequence>
<accession>A0A239KRB8</accession>
<dbReference type="EMBL" id="FZOW01000011">
    <property type="protein sequence ID" value="SNT20721.1"/>
    <property type="molecule type" value="Genomic_DNA"/>
</dbReference>
<gene>
    <name evidence="1" type="ORF">SAMN05421642_11143</name>
</gene>
<proteinExistence type="predicted"/>
<organism evidence="1 2">
    <name type="scientific">Rhodococcoides kyotonense</name>
    <dbReference type="NCBI Taxonomy" id="398843"/>
    <lineage>
        <taxon>Bacteria</taxon>
        <taxon>Bacillati</taxon>
        <taxon>Actinomycetota</taxon>
        <taxon>Actinomycetes</taxon>
        <taxon>Mycobacteriales</taxon>
        <taxon>Nocardiaceae</taxon>
        <taxon>Rhodococcoides</taxon>
    </lineage>
</organism>